<evidence type="ECO:0000313" key="2">
    <source>
        <dbReference type="Proteomes" id="UP000799118"/>
    </source>
</evidence>
<dbReference type="EMBL" id="ML769409">
    <property type="protein sequence ID" value="KAE9405355.1"/>
    <property type="molecule type" value="Genomic_DNA"/>
</dbReference>
<name>A0A6A4I9I6_9AGAR</name>
<sequence>MVLDLTFAYLGVRKSSHPLEGVWQKQETTGTGIEAQFSISPNVTFIENATSTTSVSRLAGTVSTAVIATPDECKGVAYELIPFRCPSYSTLHVNLDFDVVVHPEAHDGENALPISLQVDYFFQGQRPDEKHSDAENHMLCGSLVIDDIYVFKPTKTSCKTSWGKAAQTHLQRSPTENNKGLPTTNNLLFRVGSAIFPKDKISRFFRKTPSGTPLILVNVVLFEWNNGVVVYEDLARTSHVQSYFPERFAGSRFA</sequence>
<gene>
    <name evidence="1" type="ORF">BT96DRAFT_336193</name>
</gene>
<keyword evidence="2" id="KW-1185">Reference proteome</keyword>
<dbReference type="AlphaFoldDB" id="A0A6A4I9I6"/>
<accession>A0A6A4I9I6</accession>
<proteinExistence type="predicted"/>
<organism evidence="1 2">
    <name type="scientific">Gymnopus androsaceus JB14</name>
    <dbReference type="NCBI Taxonomy" id="1447944"/>
    <lineage>
        <taxon>Eukaryota</taxon>
        <taxon>Fungi</taxon>
        <taxon>Dikarya</taxon>
        <taxon>Basidiomycota</taxon>
        <taxon>Agaricomycotina</taxon>
        <taxon>Agaricomycetes</taxon>
        <taxon>Agaricomycetidae</taxon>
        <taxon>Agaricales</taxon>
        <taxon>Marasmiineae</taxon>
        <taxon>Omphalotaceae</taxon>
        <taxon>Gymnopus</taxon>
    </lineage>
</organism>
<reference evidence="1" key="1">
    <citation type="journal article" date="2019" name="Environ. Microbiol.">
        <title>Fungal ecological strategies reflected in gene transcription - a case study of two litter decomposers.</title>
        <authorList>
            <person name="Barbi F."/>
            <person name="Kohler A."/>
            <person name="Barry K."/>
            <person name="Baskaran P."/>
            <person name="Daum C."/>
            <person name="Fauchery L."/>
            <person name="Ihrmark K."/>
            <person name="Kuo A."/>
            <person name="LaButti K."/>
            <person name="Lipzen A."/>
            <person name="Morin E."/>
            <person name="Grigoriev I.V."/>
            <person name="Henrissat B."/>
            <person name="Lindahl B."/>
            <person name="Martin F."/>
        </authorList>
    </citation>
    <scope>NUCLEOTIDE SEQUENCE</scope>
    <source>
        <strain evidence="1">JB14</strain>
    </source>
</reference>
<dbReference type="Proteomes" id="UP000799118">
    <property type="component" value="Unassembled WGS sequence"/>
</dbReference>
<protein>
    <submittedName>
        <fullName evidence="1">Uncharacterized protein</fullName>
    </submittedName>
</protein>
<evidence type="ECO:0000313" key="1">
    <source>
        <dbReference type="EMBL" id="KAE9405355.1"/>
    </source>
</evidence>